<name>A0A368HI71_9GAMM</name>
<dbReference type="AlphaFoldDB" id="A0A368HI71"/>
<keyword evidence="2" id="KW-1185">Reference proteome</keyword>
<comment type="caution">
    <text evidence="1">The sequence shown here is derived from an EMBL/GenBank/DDBJ whole genome shotgun (WGS) entry which is preliminary data.</text>
</comment>
<evidence type="ECO:0000313" key="2">
    <source>
        <dbReference type="Proteomes" id="UP000253250"/>
    </source>
</evidence>
<reference evidence="1 2" key="1">
    <citation type="submission" date="2018-02" db="EMBL/GenBank/DDBJ databases">
        <title>Insights into the biology of acidophilic members of the Acidiferrobacteraceae family derived from comparative genomic analyses.</title>
        <authorList>
            <person name="Issotta F."/>
            <person name="Thyssen C."/>
            <person name="Mena C."/>
            <person name="Moya A."/>
            <person name="Bellenberg S."/>
            <person name="Sproer C."/>
            <person name="Covarrubias P.C."/>
            <person name="Sand W."/>
            <person name="Quatrini R."/>
            <person name="Vera M."/>
        </authorList>
    </citation>
    <scope>NUCLEOTIDE SEQUENCE [LARGE SCALE GENOMIC DNA]</scope>
    <source>
        <strain evidence="2">m-1</strain>
    </source>
</reference>
<evidence type="ECO:0000313" key="1">
    <source>
        <dbReference type="EMBL" id="RCN56869.1"/>
    </source>
</evidence>
<proteinExistence type="predicted"/>
<dbReference type="RefSeq" id="WP_114283301.1">
    <property type="nucleotide sequence ID" value="NZ_PSYR01000002.1"/>
</dbReference>
<dbReference type="OrthoDB" id="9057547at2"/>
<gene>
    <name evidence="1" type="ORF">C4900_14085</name>
</gene>
<accession>A0A368HI71</accession>
<dbReference type="Proteomes" id="UP000253250">
    <property type="component" value="Unassembled WGS sequence"/>
</dbReference>
<sequence length="99" mass="11097">MFVSRIEAESTTLAEALERYALDAAPKKKDAYHVTLRCRRLSKRTLARKALAAIRGKDIAAFIRERQDEGVGTHMIRLGLVSPSHLFNTARTAWGMESP</sequence>
<dbReference type="EMBL" id="PSYR01000002">
    <property type="protein sequence ID" value="RCN56869.1"/>
    <property type="molecule type" value="Genomic_DNA"/>
</dbReference>
<protein>
    <submittedName>
        <fullName evidence="1">Uncharacterized protein</fullName>
    </submittedName>
</protein>
<organism evidence="1 2">
    <name type="scientific">Acidiferrobacter thiooxydans</name>
    <dbReference type="NCBI Taxonomy" id="163359"/>
    <lineage>
        <taxon>Bacteria</taxon>
        <taxon>Pseudomonadati</taxon>
        <taxon>Pseudomonadota</taxon>
        <taxon>Gammaproteobacteria</taxon>
        <taxon>Acidiferrobacterales</taxon>
        <taxon>Acidiferrobacteraceae</taxon>
        <taxon>Acidiferrobacter</taxon>
    </lineage>
</organism>